<gene>
    <name evidence="1" type="ORF">SVIM_LOCUS466509</name>
</gene>
<dbReference type="AlphaFoldDB" id="A0A6N2N7Q1"/>
<accession>A0A6N2N7Q1</accession>
<reference evidence="1" key="1">
    <citation type="submission" date="2019-03" db="EMBL/GenBank/DDBJ databases">
        <authorList>
            <person name="Mank J."/>
            <person name="Almeida P."/>
        </authorList>
    </citation>
    <scope>NUCLEOTIDE SEQUENCE</scope>
    <source>
        <strain evidence="1">78183</strain>
    </source>
</reference>
<sequence length="132" mass="14685">MLHLESPAGVGFSYSANESFYNSVTDEITELESICLRPFDFRLCRNVEDETFNVLNYEMESPEIATVPLLAKLVRPGIRDCKGSSFEALQAKELITGESAICLQVGDCCGRRQMDKMATAKFLAANFKMVAE</sequence>
<proteinExistence type="predicted"/>
<protein>
    <submittedName>
        <fullName evidence="1">Uncharacterized protein</fullName>
    </submittedName>
</protein>
<evidence type="ECO:0000313" key="1">
    <source>
        <dbReference type="EMBL" id="VFU62000.1"/>
    </source>
</evidence>
<name>A0A6N2N7Q1_SALVM</name>
<organism evidence="1">
    <name type="scientific">Salix viminalis</name>
    <name type="common">Common osier</name>
    <name type="synonym">Basket willow</name>
    <dbReference type="NCBI Taxonomy" id="40686"/>
    <lineage>
        <taxon>Eukaryota</taxon>
        <taxon>Viridiplantae</taxon>
        <taxon>Streptophyta</taxon>
        <taxon>Embryophyta</taxon>
        <taxon>Tracheophyta</taxon>
        <taxon>Spermatophyta</taxon>
        <taxon>Magnoliopsida</taxon>
        <taxon>eudicotyledons</taxon>
        <taxon>Gunneridae</taxon>
        <taxon>Pentapetalae</taxon>
        <taxon>rosids</taxon>
        <taxon>fabids</taxon>
        <taxon>Malpighiales</taxon>
        <taxon>Salicaceae</taxon>
        <taxon>Saliceae</taxon>
        <taxon>Salix</taxon>
    </lineage>
</organism>
<dbReference type="EMBL" id="CAADRP010002151">
    <property type="protein sequence ID" value="VFU62000.1"/>
    <property type="molecule type" value="Genomic_DNA"/>
</dbReference>